<feature type="signal peptide" evidence="1">
    <location>
        <begin position="1"/>
        <end position="21"/>
    </location>
</feature>
<keyword evidence="3" id="KW-1185">Reference proteome</keyword>
<dbReference type="Proteomes" id="UP001595607">
    <property type="component" value="Unassembled WGS sequence"/>
</dbReference>
<name>A0ABV7M6W8_9PROT</name>
<dbReference type="Gene3D" id="3.10.450.160">
    <property type="entry name" value="inner membrane protein cigr"/>
    <property type="match status" value="1"/>
</dbReference>
<protein>
    <recommendedName>
        <fullName evidence="4">DUF1236 domain-containing protein</fullName>
    </recommendedName>
</protein>
<evidence type="ECO:0000313" key="3">
    <source>
        <dbReference type="Proteomes" id="UP001595607"/>
    </source>
</evidence>
<accession>A0ABV7M6W8</accession>
<evidence type="ECO:0008006" key="4">
    <source>
        <dbReference type="Google" id="ProtNLM"/>
    </source>
</evidence>
<feature type="chain" id="PRO_5045848686" description="DUF1236 domain-containing protein" evidence="1">
    <location>
        <begin position="22"/>
        <end position="123"/>
    </location>
</feature>
<proteinExistence type="predicted"/>
<gene>
    <name evidence="2" type="ORF">ACFONP_00085</name>
</gene>
<evidence type="ECO:0000313" key="2">
    <source>
        <dbReference type="EMBL" id="MFC3301126.1"/>
    </source>
</evidence>
<keyword evidence="1" id="KW-0732">Signal</keyword>
<dbReference type="RefSeq" id="WP_189577107.1">
    <property type="nucleotide sequence ID" value="NZ_BMXU01000003.1"/>
</dbReference>
<evidence type="ECO:0000256" key="1">
    <source>
        <dbReference type="SAM" id="SignalP"/>
    </source>
</evidence>
<reference evidence="3" key="1">
    <citation type="journal article" date="2019" name="Int. J. Syst. Evol. Microbiol.">
        <title>The Global Catalogue of Microorganisms (GCM) 10K type strain sequencing project: providing services to taxonomists for standard genome sequencing and annotation.</title>
        <authorList>
            <consortium name="The Broad Institute Genomics Platform"/>
            <consortium name="The Broad Institute Genome Sequencing Center for Infectious Disease"/>
            <person name="Wu L."/>
            <person name="Ma J."/>
        </authorList>
    </citation>
    <scope>NUCLEOTIDE SEQUENCE [LARGE SCALE GENOMIC DNA]</scope>
    <source>
        <strain evidence="3">KCTC 22245</strain>
    </source>
</reference>
<organism evidence="2 3">
    <name type="scientific">Parvularcula lutaonensis</name>
    <dbReference type="NCBI Taxonomy" id="491923"/>
    <lineage>
        <taxon>Bacteria</taxon>
        <taxon>Pseudomonadati</taxon>
        <taxon>Pseudomonadota</taxon>
        <taxon>Alphaproteobacteria</taxon>
        <taxon>Parvularculales</taxon>
        <taxon>Parvularculaceae</taxon>
        <taxon>Parvularcula</taxon>
    </lineage>
</organism>
<sequence>MLRMMMIGAAAGALLLGTSHALWLNPGVSLGASEARVVTDYYAEKGRCAPGRRGSDCSRSGRRGTNYALGKVLSRKVVVRRLPGELVEELPKLNEGYEYAIVDGDLGILERRTQKLVDVVSLG</sequence>
<comment type="caution">
    <text evidence="2">The sequence shown here is derived from an EMBL/GenBank/DDBJ whole genome shotgun (WGS) entry which is preliminary data.</text>
</comment>
<dbReference type="EMBL" id="JBHRVA010000001">
    <property type="protein sequence ID" value="MFC3301126.1"/>
    <property type="molecule type" value="Genomic_DNA"/>
</dbReference>